<sequence>MCDFVMALIYVLNLLLAVVVASIPILAGKHKRWRKDGALILVTGLLSVGIWVAWIVMYVYGNAKNGGPTWDDPTLAIALVSNAWVFLLLHTVPAVCSLSEE</sequence>
<evidence type="ECO:0000256" key="5">
    <source>
        <dbReference type="ARBA" id="ARBA00023136"/>
    </source>
</evidence>
<evidence type="ECO:0000256" key="4">
    <source>
        <dbReference type="ARBA" id="ARBA00022989"/>
    </source>
</evidence>
<evidence type="ECO:0000256" key="1">
    <source>
        <dbReference type="ARBA" id="ARBA00004141"/>
    </source>
</evidence>
<evidence type="ECO:0000256" key="6">
    <source>
        <dbReference type="SAM" id="Phobius"/>
    </source>
</evidence>
<dbReference type="GO" id="GO:0070062">
    <property type="term" value="C:extracellular exosome"/>
    <property type="evidence" value="ECO:0007669"/>
    <property type="project" value="TreeGrafter"/>
</dbReference>
<feature type="transmembrane region" description="Helical" evidence="6">
    <location>
        <begin position="75"/>
        <end position="98"/>
    </location>
</feature>
<dbReference type="GO" id="GO:0043235">
    <property type="term" value="C:receptor complex"/>
    <property type="evidence" value="ECO:0007669"/>
    <property type="project" value="TreeGrafter"/>
</dbReference>
<evidence type="ECO:0000313" key="8">
    <source>
        <dbReference type="Ensembl" id="ENSCCRP00020054138.1"/>
    </source>
</evidence>
<dbReference type="GO" id="GO:0030295">
    <property type="term" value="F:protein kinase activator activity"/>
    <property type="evidence" value="ECO:0007669"/>
    <property type="project" value="TreeGrafter"/>
</dbReference>
<proteinExistence type="inferred from homology"/>
<dbReference type="InterPro" id="IPR051753">
    <property type="entry name" value="RA-inducible_GPCR3"/>
</dbReference>
<dbReference type="Ensembl" id="ENSCCRT00020059251.1">
    <property type="protein sequence ID" value="ENSCCRP00020054138.1"/>
    <property type="gene ID" value="ENSCCRG00020024602.1"/>
</dbReference>
<feature type="transmembrane region" description="Helical" evidence="6">
    <location>
        <begin position="6"/>
        <end position="27"/>
    </location>
</feature>
<reference evidence="8" key="1">
    <citation type="submission" date="2025-08" db="UniProtKB">
        <authorList>
            <consortium name="Ensembl"/>
        </authorList>
    </citation>
    <scope>IDENTIFICATION</scope>
</reference>
<keyword evidence="4 6" id="KW-1133">Transmembrane helix</keyword>
<evidence type="ECO:0000259" key="7">
    <source>
        <dbReference type="Pfam" id="PF00003"/>
    </source>
</evidence>
<comment type="subcellular location">
    <subcellularLocation>
        <location evidence="1">Membrane</location>
        <topology evidence="1">Multi-pass membrane protein</topology>
    </subcellularLocation>
</comment>
<accession>A0A8C2FCD9</accession>
<name>A0A8C2FCD9_CYPCA</name>
<dbReference type="Pfam" id="PF00003">
    <property type="entry name" value="7tm_3"/>
    <property type="match status" value="1"/>
</dbReference>
<feature type="domain" description="G-protein coupled receptors family 3 profile" evidence="7">
    <location>
        <begin position="6"/>
        <end position="93"/>
    </location>
</feature>
<dbReference type="AlphaFoldDB" id="A0A8C2FCD9"/>
<evidence type="ECO:0000313" key="9">
    <source>
        <dbReference type="Proteomes" id="UP000694701"/>
    </source>
</evidence>
<evidence type="ECO:0000256" key="3">
    <source>
        <dbReference type="ARBA" id="ARBA00022692"/>
    </source>
</evidence>
<keyword evidence="5 6" id="KW-0472">Membrane</keyword>
<evidence type="ECO:0000256" key="2">
    <source>
        <dbReference type="ARBA" id="ARBA00007242"/>
    </source>
</evidence>
<comment type="similarity">
    <text evidence="2">Belongs to the G-protein coupled receptor 3 family.</text>
</comment>
<dbReference type="Proteomes" id="UP000694701">
    <property type="component" value="Unplaced"/>
</dbReference>
<dbReference type="PANTHER" id="PTHR14511">
    <property type="entry name" value="G PROTEIN COUPLED RECEPTOR, CLASS C, GROUP 5"/>
    <property type="match status" value="1"/>
</dbReference>
<dbReference type="PANTHER" id="PTHR14511:SF15">
    <property type="entry name" value="G-PROTEIN COUPLED RECEPTOR FAMILY C GROUP 5 MEMBER C"/>
    <property type="match status" value="1"/>
</dbReference>
<keyword evidence="3 6" id="KW-0812">Transmembrane</keyword>
<dbReference type="InterPro" id="IPR017978">
    <property type="entry name" value="GPCR_3_C"/>
</dbReference>
<feature type="transmembrane region" description="Helical" evidence="6">
    <location>
        <begin position="39"/>
        <end position="60"/>
    </location>
</feature>
<protein>
    <recommendedName>
        <fullName evidence="7">G-protein coupled receptors family 3 profile domain-containing protein</fullName>
    </recommendedName>
</protein>
<organism evidence="8 9">
    <name type="scientific">Cyprinus carpio</name>
    <name type="common">Common carp</name>
    <dbReference type="NCBI Taxonomy" id="7962"/>
    <lineage>
        <taxon>Eukaryota</taxon>
        <taxon>Metazoa</taxon>
        <taxon>Chordata</taxon>
        <taxon>Craniata</taxon>
        <taxon>Vertebrata</taxon>
        <taxon>Euteleostomi</taxon>
        <taxon>Actinopterygii</taxon>
        <taxon>Neopterygii</taxon>
        <taxon>Teleostei</taxon>
        <taxon>Ostariophysi</taxon>
        <taxon>Cypriniformes</taxon>
        <taxon>Cyprinidae</taxon>
        <taxon>Cyprininae</taxon>
        <taxon>Cyprinus</taxon>
    </lineage>
</organism>
<dbReference type="GO" id="GO:0005886">
    <property type="term" value="C:plasma membrane"/>
    <property type="evidence" value="ECO:0007669"/>
    <property type="project" value="TreeGrafter"/>
</dbReference>